<gene>
    <name evidence="1" type="ORF">M0811_13926</name>
</gene>
<organism evidence="1 2">
    <name type="scientific">Anaeramoeba ignava</name>
    <name type="common">Anaerobic marine amoeba</name>
    <dbReference type="NCBI Taxonomy" id="1746090"/>
    <lineage>
        <taxon>Eukaryota</taxon>
        <taxon>Metamonada</taxon>
        <taxon>Anaeramoebidae</taxon>
        <taxon>Anaeramoeba</taxon>
    </lineage>
</organism>
<proteinExistence type="predicted"/>
<protein>
    <submittedName>
        <fullName evidence="1">Uncharacterized protein</fullName>
    </submittedName>
</protein>
<sequence length="136" mass="16547">MEEKRKKTKITKRSLFKEKQGIKLNVKNSILNEQIFLNYTFPFKFFSPNSQIQKTPFCFNISFILNSLGYYYSKQFLVQDSDLSFAFDFFFATVYYRSNCLDQKTIFQFRLGILRSYLWHKNSKKKFLKWKELVNF</sequence>
<name>A0A9Q0LZB7_ANAIG</name>
<evidence type="ECO:0000313" key="1">
    <source>
        <dbReference type="EMBL" id="KAJ5080610.1"/>
    </source>
</evidence>
<dbReference type="Proteomes" id="UP001149090">
    <property type="component" value="Unassembled WGS sequence"/>
</dbReference>
<dbReference type="AlphaFoldDB" id="A0A9Q0LZB7"/>
<accession>A0A9Q0LZB7</accession>
<evidence type="ECO:0000313" key="2">
    <source>
        <dbReference type="Proteomes" id="UP001149090"/>
    </source>
</evidence>
<keyword evidence="2" id="KW-1185">Reference proteome</keyword>
<reference evidence="1" key="1">
    <citation type="submission" date="2022-10" db="EMBL/GenBank/DDBJ databases">
        <title>Novel sulphate-reducing endosymbionts in the free-living metamonad Anaeramoeba.</title>
        <authorList>
            <person name="Jerlstrom-Hultqvist J."/>
            <person name="Cepicka I."/>
            <person name="Gallot-Lavallee L."/>
            <person name="Salas-Leiva D."/>
            <person name="Curtis B.A."/>
            <person name="Zahonova K."/>
            <person name="Pipaliya S."/>
            <person name="Dacks J."/>
            <person name="Roger A.J."/>
        </authorList>
    </citation>
    <scope>NUCLEOTIDE SEQUENCE</scope>
    <source>
        <strain evidence="1">BMAN</strain>
    </source>
</reference>
<comment type="caution">
    <text evidence="1">The sequence shown here is derived from an EMBL/GenBank/DDBJ whole genome shotgun (WGS) entry which is preliminary data.</text>
</comment>
<dbReference type="EMBL" id="JAPDFW010000006">
    <property type="protein sequence ID" value="KAJ5080610.1"/>
    <property type="molecule type" value="Genomic_DNA"/>
</dbReference>